<dbReference type="AlphaFoldDB" id="A0A652ZVB8"/>
<dbReference type="InterPro" id="IPR036754">
    <property type="entry name" value="YbaK/aa-tRNA-synt-asso_dom_sf"/>
</dbReference>
<accession>A0A652ZVB8</accession>
<dbReference type="SUPFAM" id="SSF55826">
    <property type="entry name" value="YbaK/ProRS associated domain"/>
    <property type="match status" value="1"/>
</dbReference>
<feature type="domain" description="YbaK/aminoacyl-tRNA synthetase-associated" evidence="1">
    <location>
        <begin position="24"/>
        <end position="140"/>
    </location>
</feature>
<sequence>MIPDKVKKILDAEGLSALEFEEGSTPTAETAAAKIGVEVGQIAKSLLFKGASGRVVMVVCAGDQKVSSGKIKRLCGEKMSMTKAEETFALTGFWPGGVCPFGLEGMEIYVDDSLKVWDTIYPAAGNDATGVPLSYEKLLRICGGRSCDVAAE</sequence>
<dbReference type="Gene3D" id="3.90.960.10">
    <property type="entry name" value="YbaK/aminoacyl-tRNA synthetase-associated domain"/>
    <property type="match status" value="1"/>
</dbReference>
<keyword evidence="2" id="KW-0030">Aminoacyl-tRNA synthetase</keyword>
<name>A0A652ZVB8_9SPIR</name>
<organism evidence="2">
    <name type="scientific">uncultured Spirochaetota bacterium</name>
    <dbReference type="NCBI Taxonomy" id="460511"/>
    <lineage>
        <taxon>Bacteria</taxon>
        <taxon>Pseudomonadati</taxon>
        <taxon>Spirochaetota</taxon>
        <taxon>environmental samples</taxon>
    </lineage>
</organism>
<dbReference type="GO" id="GO:0002161">
    <property type="term" value="F:aminoacyl-tRNA deacylase activity"/>
    <property type="evidence" value="ECO:0007669"/>
    <property type="project" value="InterPro"/>
</dbReference>
<dbReference type="PANTHER" id="PTHR30411:SF1">
    <property type="entry name" value="CYTOPLASMIC PROTEIN"/>
    <property type="match status" value="1"/>
</dbReference>
<keyword evidence="2" id="KW-0436">Ligase</keyword>
<evidence type="ECO:0000259" key="1">
    <source>
        <dbReference type="Pfam" id="PF04073"/>
    </source>
</evidence>
<reference evidence="2" key="1">
    <citation type="submission" date="2018-07" db="EMBL/GenBank/DDBJ databases">
        <authorList>
            <consortium name="Genoscope - CEA"/>
            <person name="William W."/>
        </authorList>
    </citation>
    <scope>NUCLEOTIDE SEQUENCE</scope>
    <source>
        <strain evidence="2">IK1</strain>
    </source>
</reference>
<dbReference type="CDD" id="cd04333">
    <property type="entry name" value="ProX_deacylase"/>
    <property type="match status" value="1"/>
</dbReference>
<dbReference type="EMBL" id="UPXP01000015">
    <property type="protein sequence ID" value="VBB39712.1"/>
    <property type="molecule type" value="Genomic_DNA"/>
</dbReference>
<dbReference type="Pfam" id="PF04073">
    <property type="entry name" value="tRNA_edit"/>
    <property type="match status" value="1"/>
</dbReference>
<protein>
    <submittedName>
        <fullName evidence="2">YbaK/prolyl-tRNA synthetase associated region</fullName>
    </submittedName>
</protein>
<gene>
    <name evidence="2" type="ORF">TRIP_E220003</name>
</gene>
<dbReference type="InterPro" id="IPR007214">
    <property type="entry name" value="YbaK/aa-tRNA-synth-assoc-dom"/>
</dbReference>
<dbReference type="GO" id="GO:0004812">
    <property type="term" value="F:aminoacyl-tRNA ligase activity"/>
    <property type="evidence" value="ECO:0007669"/>
    <property type="project" value="UniProtKB-KW"/>
</dbReference>
<dbReference type="PANTHER" id="PTHR30411">
    <property type="entry name" value="CYTOPLASMIC PROTEIN"/>
    <property type="match status" value="1"/>
</dbReference>
<proteinExistence type="predicted"/>
<evidence type="ECO:0000313" key="2">
    <source>
        <dbReference type="EMBL" id="VBB39712.1"/>
    </source>
</evidence>